<protein>
    <submittedName>
        <fullName evidence="1">3037_t:CDS:1</fullName>
    </submittedName>
</protein>
<gene>
    <name evidence="1" type="ORF">ALEPTO_LOCUS2895</name>
</gene>
<evidence type="ECO:0000313" key="2">
    <source>
        <dbReference type="Proteomes" id="UP000789508"/>
    </source>
</evidence>
<comment type="caution">
    <text evidence="1">The sequence shown here is derived from an EMBL/GenBank/DDBJ whole genome shotgun (WGS) entry which is preliminary data.</text>
</comment>
<reference evidence="1" key="1">
    <citation type="submission" date="2021-06" db="EMBL/GenBank/DDBJ databases">
        <authorList>
            <person name="Kallberg Y."/>
            <person name="Tangrot J."/>
            <person name="Rosling A."/>
        </authorList>
    </citation>
    <scope>NUCLEOTIDE SEQUENCE</scope>
    <source>
        <strain evidence="1">FL130A</strain>
    </source>
</reference>
<keyword evidence="2" id="KW-1185">Reference proteome</keyword>
<accession>A0A9N8WJZ9</accession>
<dbReference type="AlphaFoldDB" id="A0A9N8WJZ9"/>
<dbReference type="EMBL" id="CAJVPS010000485">
    <property type="protein sequence ID" value="CAG8489281.1"/>
    <property type="molecule type" value="Genomic_DNA"/>
</dbReference>
<evidence type="ECO:0000313" key="1">
    <source>
        <dbReference type="EMBL" id="CAG8489281.1"/>
    </source>
</evidence>
<sequence length="136" mass="15743">MGISPSSSTPRAAYLAGQMDAGLLIPQGLHHLYAGGKMLTDLQNRYTKRIQRKQHSKYSRTIFKVLLISQRSNIEVQVKNKNNKACEYGRIKTRYTCDCKEEAQEEELPILPHERRPNAFYERQINFLREESNSAE</sequence>
<name>A0A9N8WJZ9_9GLOM</name>
<proteinExistence type="predicted"/>
<organism evidence="1 2">
    <name type="scientific">Ambispora leptoticha</name>
    <dbReference type="NCBI Taxonomy" id="144679"/>
    <lineage>
        <taxon>Eukaryota</taxon>
        <taxon>Fungi</taxon>
        <taxon>Fungi incertae sedis</taxon>
        <taxon>Mucoromycota</taxon>
        <taxon>Glomeromycotina</taxon>
        <taxon>Glomeromycetes</taxon>
        <taxon>Archaeosporales</taxon>
        <taxon>Ambisporaceae</taxon>
        <taxon>Ambispora</taxon>
    </lineage>
</organism>
<dbReference type="Proteomes" id="UP000789508">
    <property type="component" value="Unassembled WGS sequence"/>
</dbReference>